<name>A0AAD8PY83_9PEZI</name>
<evidence type="ECO:0000256" key="1">
    <source>
        <dbReference type="ARBA" id="ARBA00022679"/>
    </source>
</evidence>
<dbReference type="SFLD" id="SFLDS00036">
    <property type="entry name" value="Aromatic_Prenyltransferase"/>
    <property type="match status" value="1"/>
</dbReference>
<keyword evidence="1" id="KW-0808">Transferase</keyword>
<dbReference type="InterPro" id="IPR017795">
    <property type="entry name" value="ABBA_NscD-like"/>
</dbReference>
<dbReference type="GO" id="GO:0016765">
    <property type="term" value="F:transferase activity, transferring alkyl or aryl (other than methyl) groups"/>
    <property type="evidence" value="ECO:0007669"/>
    <property type="project" value="InterPro"/>
</dbReference>
<dbReference type="GO" id="GO:0009820">
    <property type="term" value="P:alkaloid metabolic process"/>
    <property type="evidence" value="ECO:0007669"/>
    <property type="project" value="InterPro"/>
</dbReference>
<proteinExistence type="predicted"/>
<dbReference type="GeneID" id="85447001"/>
<accession>A0AAD8PY83</accession>
<comment type="caution">
    <text evidence="2">The sequence shown here is derived from an EMBL/GenBank/DDBJ whole genome shotgun (WGS) entry which is preliminary data.</text>
</comment>
<dbReference type="CDD" id="cd13929">
    <property type="entry name" value="PT-DMATS_CymD"/>
    <property type="match status" value="1"/>
</dbReference>
<dbReference type="NCBIfam" id="TIGR03429">
    <property type="entry name" value="arom_pren_DMATS"/>
    <property type="match status" value="1"/>
</dbReference>
<dbReference type="AlphaFoldDB" id="A0AAD8PY83"/>
<dbReference type="Proteomes" id="UP001230504">
    <property type="component" value="Unassembled WGS sequence"/>
</dbReference>
<protein>
    <submittedName>
        <fullName evidence="2">Tryptophan dimethylallyltransferase-domain-containing protein</fullName>
    </submittedName>
</protein>
<dbReference type="PANTHER" id="PTHR40627:SF5">
    <property type="entry name" value="INDOLE PRENYLTRANSFERASE TDIB"/>
    <property type="match status" value="1"/>
</dbReference>
<dbReference type="RefSeq" id="XP_060413359.1">
    <property type="nucleotide sequence ID" value="XM_060562761.1"/>
</dbReference>
<dbReference type="Pfam" id="PF11991">
    <property type="entry name" value="Trp_DMAT"/>
    <property type="match status" value="1"/>
</dbReference>
<dbReference type="InterPro" id="IPR033964">
    <property type="entry name" value="ABBA"/>
</dbReference>
<evidence type="ECO:0000313" key="2">
    <source>
        <dbReference type="EMBL" id="KAK1589822.1"/>
    </source>
</evidence>
<evidence type="ECO:0000313" key="3">
    <source>
        <dbReference type="Proteomes" id="UP001230504"/>
    </source>
</evidence>
<sequence>MFYRNNGVGREVSTIRNTCIPIRSAHNSFPATQNHHIMGGISSGSYNLNPDQQYWWRFVEPALSSMLAYAGRYTLEEQESHKAWYATQVTPIFGPRPSEGNPDPIFTHDSSPCHISINWCSKTKPTVRSGMTRPHDVFNSQAFVDELRTAIETSHEPDLTLFDALAKSLFVHDPQEVAKVKAVVPLHLHTLIPNIAIAWDLVGPIKKLKLYHNPQAKKLATGRTGNEIVISSIRALAKDGYDFTEAMDILERYVMKLNAEQLELIIIGLDAADPNLPTTRVKPYGIVSEANSWETVKNIYTLGGQVVNEERMKGLEILHSIWDLMRCHRGDPLPDDYHKPKNDASSTRGVLTPSFEVAPGQTVPNVKLYLSQWQFGKSDREIAECTVEIFRKLGWQREADSYFDFLRDAFPYVDLDKPPAIHEFVSFAYNDTNGVYFTIYFSPCGRSMNISGRDEGKTTANGNGKLFEGQYTGWPAHLDSAPV</sequence>
<reference evidence="2" key="1">
    <citation type="submission" date="2021-06" db="EMBL/GenBank/DDBJ databases">
        <title>Comparative genomics, transcriptomics and evolutionary studies reveal genomic signatures of adaptation to plant cell wall in hemibiotrophic fungi.</title>
        <authorList>
            <consortium name="DOE Joint Genome Institute"/>
            <person name="Baroncelli R."/>
            <person name="Diaz J.F."/>
            <person name="Benocci T."/>
            <person name="Peng M."/>
            <person name="Battaglia E."/>
            <person name="Haridas S."/>
            <person name="Andreopoulos W."/>
            <person name="Labutti K."/>
            <person name="Pangilinan J."/>
            <person name="Floch G.L."/>
            <person name="Makela M.R."/>
            <person name="Henrissat B."/>
            <person name="Grigoriev I.V."/>
            <person name="Crouch J.A."/>
            <person name="De Vries R.P."/>
            <person name="Sukno S.A."/>
            <person name="Thon M.R."/>
        </authorList>
    </citation>
    <scope>NUCLEOTIDE SEQUENCE</scope>
    <source>
        <strain evidence="2">CBS 125086</strain>
    </source>
</reference>
<keyword evidence="3" id="KW-1185">Reference proteome</keyword>
<dbReference type="EMBL" id="JAHLJV010000036">
    <property type="protein sequence ID" value="KAK1589822.1"/>
    <property type="molecule type" value="Genomic_DNA"/>
</dbReference>
<gene>
    <name evidence="2" type="ORF">LY79DRAFT_659960</name>
</gene>
<dbReference type="PANTHER" id="PTHR40627">
    <property type="entry name" value="INDOLE PRENYLTRANSFERASE TDIB-RELATED"/>
    <property type="match status" value="1"/>
</dbReference>
<organism evidence="2 3">
    <name type="scientific">Colletotrichum navitas</name>
    <dbReference type="NCBI Taxonomy" id="681940"/>
    <lineage>
        <taxon>Eukaryota</taxon>
        <taxon>Fungi</taxon>
        <taxon>Dikarya</taxon>
        <taxon>Ascomycota</taxon>
        <taxon>Pezizomycotina</taxon>
        <taxon>Sordariomycetes</taxon>
        <taxon>Hypocreomycetidae</taxon>
        <taxon>Glomerellales</taxon>
        <taxon>Glomerellaceae</taxon>
        <taxon>Colletotrichum</taxon>
        <taxon>Colletotrichum graminicola species complex</taxon>
    </lineage>
</organism>